<evidence type="ECO:0000256" key="9">
    <source>
        <dbReference type="ARBA" id="ARBA00022777"/>
    </source>
</evidence>
<keyword evidence="14" id="KW-0675">Receptor</keyword>
<evidence type="ECO:0000256" key="11">
    <source>
        <dbReference type="ARBA" id="ARBA00022989"/>
    </source>
</evidence>
<dbReference type="Proteomes" id="UP001187471">
    <property type="component" value="Unassembled WGS sequence"/>
</dbReference>
<comment type="subcellular location">
    <subcellularLocation>
        <location evidence="1">Cell membrane</location>
        <topology evidence="1">Single-pass membrane protein</topology>
    </subcellularLocation>
</comment>
<dbReference type="SUPFAM" id="SSF56112">
    <property type="entry name" value="Protein kinase-like (PK-like)"/>
    <property type="match status" value="2"/>
</dbReference>
<keyword evidence="20" id="KW-1185">Reference proteome</keyword>
<dbReference type="GO" id="GO:0006950">
    <property type="term" value="P:response to stress"/>
    <property type="evidence" value="ECO:0007669"/>
    <property type="project" value="UniProtKB-ARBA"/>
</dbReference>
<comment type="caution">
    <text evidence="19">The sequence shown here is derived from an EMBL/GenBank/DDBJ whole genome shotgun (WGS) entry which is preliminary data.</text>
</comment>
<dbReference type="EMBL" id="JAVXUO010000405">
    <property type="protein sequence ID" value="KAK2992512.1"/>
    <property type="molecule type" value="Genomic_DNA"/>
</dbReference>
<keyword evidence="15" id="KW-0325">Glycoprotein</keyword>
<evidence type="ECO:0000256" key="7">
    <source>
        <dbReference type="ARBA" id="ARBA00022737"/>
    </source>
</evidence>
<dbReference type="InterPro" id="IPR008271">
    <property type="entry name" value="Ser/Thr_kinase_AS"/>
</dbReference>
<dbReference type="PROSITE" id="PS00107">
    <property type="entry name" value="PROTEIN_KINASE_ATP"/>
    <property type="match status" value="1"/>
</dbReference>
<evidence type="ECO:0000256" key="4">
    <source>
        <dbReference type="ARBA" id="ARBA00022679"/>
    </source>
</evidence>
<feature type="binding site" evidence="16">
    <location>
        <position position="68"/>
    </location>
    <ligand>
        <name>ATP</name>
        <dbReference type="ChEBI" id="CHEBI:30616"/>
    </ligand>
</feature>
<evidence type="ECO:0000256" key="10">
    <source>
        <dbReference type="ARBA" id="ARBA00022840"/>
    </source>
</evidence>
<proteinExistence type="predicted"/>
<keyword evidence="10 16" id="KW-0067">ATP-binding</keyword>
<dbReference type="GO" id="GO:0005886">
    <property type="term" value="C:plasma membrane"/>
    <property type="evidence" value="ECO:0007669"/>
    <property type="project" value="UniProtKB-SubCell"/>
</dbReference>
<dbReference type="PANTHER" id="PTHR27006:SF616">
    <property type="entry name" value="CYSTEINE-RICH RECEPTOR-LIKE PROTEIN KINASE 10"/>
    <property type="match status" value="1"/>
</dbReference>
<keyword evidence="6" id="KW-0732">Signal</keyword>
<feature type="domain" description="Protein kinase" evidence="18">
    <location>
        <begin position="39"/>
        <end position="321"/>
    </location>
</feature>
<name>A0AA88RNA6_9ASTE</name>
<keyword evidence="4" id="KW-0808">Transferase</keyword>
<evidence type="ECO:0000256" key="3">
    <source>
        <dbReference type="ARBA" id="ARBA00022527"/>
    </source>
</evidence>
<dbReference type="InterPro" id="IPR001245">
    <property type="entry name" value="Ser-Thr/Tyr_kinase_cat_dom"/>
</dbReference>
<dbReference type="FunFam" id="1.10.510.10:FF:000468">
    <property type="entry name" value="PTI1-like tyrosine-protein kinase 3"/>
    <property type="match status" value="1"/>
</dbReference>
<evidence type="ECO:0000256" key="15">
    <source>
        <dbReference type="ARBA" id="ARBA00023180"/>
    </source>
</evidence>
<accession>A0AA88RNA6</accession>
<evidence type="ECO:0000256" key="6">
    <source>
        <dbReference type="ARBA" id="ARBA00022729"/>
    </source>
</evidence>
<keyword evidence="12" id="KW-0472">Membrane</keyword>
<organism evidence="19 20">
    <name type="scientific">Escallonia rubra</name>
    <dbReference type="NCBI Taxonomy" id="112253"/>
    <lineage>
        <taxon>Eukaryota</taxon>
        <taxon>Viridiplantae</taxon>
        <taxon>Streptophyta</taxon>
        <taxon>Embryophyta</taxon>
        <taxon>Tracheophyta</taxon>
        <taxon>Spermatophyta</taxon>
        <taxon>Magnoliopsida</taxon>
        <taxon>eudicotyledons</taxon>
        <taxon>Gunneridae</taxon>
        <taxon>Pentapetalae</taxon>
        <taxon>asterids</taxon>
        <taxon>campanulids</taxon>
        <taxon>Escalloniales</taxon>
        <taxon>Escalloniaceae</taxon>
        <taxon>Escallonia</taxon>
    </lineage>
</organism>
<dbReference type="CDD" id="cd14066">
    <property type="entry name" value="STKc_IRAK"/>
    <property type="match status" value="1"/>
</dbReference>
<keyword evidence="3" id="KW-0723">Serine/threonine-protein kinase</keyword>
<evidence type="ECO:0000256" key="8">
    <source>
        <dbReference type="ARBA" id="ARBA00022741"/>
    </source>
</evidence>
<dbReference type="AlphaFoldDB" id="A0AA88RNA6"/>
<dbReference type="GO" id="GO:0051707">
    <property type="term" value="P:response to other organism"/>
    <property type="evidence" value="ECO:0007669"/>
    <property type="project" value="UniProtKB-ARBA"/>
</dbReference>
<feature type="domain" description="Protein kinase" evidence="18">
    <location>
        <begin position="467"/>
        <end position="726"/>
    </location>
</feature>
<evidence type="ECO:0000259" key="18">
    <source>
        <dbReference type="PROSITE" id="PS50011"/>
    </source>
</evidence>
<dbReference type="Pfam" id="PF07714">
    <property type="entry name" value="PK_Tyr_Ser-Thr"/>
    <property type="match status" value="2"/>
</dbReference>
<dbReference type="InterPro" id="IPR011009">
    <property type="entry name" value="Kinase-like_dom_sf"/>
</dbReference>
<dbReference type="PROSITE" id="PS50011">
    <property type="entry name" value="PROTEIN_KINASE_DOM"/>
    <property type="match status" value="2"/>
</dbReference>
<keyword evidence="7" id="KW-0677">Repeat</keyword>
<dbReference type="Gene3D" id="3.30.200.20">
    <property type="entry name" value="Phosphorylase Kinase, domain 1"/>
    <property type="match status" value="2"/>
</dbReference>
<dbReference type="FunFam" id="1.10.510.10:FF:000129">
    <property type="entry name" value="cysteine-rich receptor-like protein kinase 10"/>
    <property type="match status" value="1"/>
</dbReference>
<sequence length="761" mass="84787">MVDRSTGILQNPLPTSHFPEHQLYRRFSFDELQLATNNFDDSSVIGRGGFGKVYEGAIDNGASIVAIKRLNSGSHQGAPEFWTEIELLSRFRHSHLVSLIGYCDECHEMILVYKYMPRGTLDDHLHKIDKSSNAPLSWVQRLKICIGAARGLDYLHTGTGFKDRVIHRDVKSSNILLDEDWAAKISDFGMSKVGPANQSCTHVSTNVKGTFGYLDPVYYSTHQLTRKSDVYSFGVVLFEVMCGRPAVDTRLDDEEQWGLAGWAKHCVRRGKVDQIIDPSLQGKILSDCLMVFVQNAEQCLHNRPKRRATMAEGVVKLESALALQERTYSLMVGEESLNFSETYSVENEVITASSDGPNVQPIEGYIGRKKLVGEGFSVEGEGTVDSSIETGDGGRHAKHVYDDKLLGDASSRQSRTRPPRLPFWKRFRSLFTGSASGNSDGPFLGAYSILKSLRYRFRTISKATLNFSYSHELGDDEFGLIYKGVLPNGQEIAVKRLSEFATQDERDFKDNVLIAAKLHHQNLVRLLGYCIEAAKEFLIYEFMPNASVAQFLSDRVKCPYLDWHKRWKIIGGVARGLLYLHEDSQERTVHRYINAGNVLLDAEMNPKIAFFGLGRSRMLNEAQGTTTTIRPQIGYVAPEYAMHGQYTMKSDVFSFSVLVLEIISGQKTSNLRQSREKGEDLLSDANTSSMRDVVRCIHIGLLCVQEFAADRPSMATVVAMLSTPPLTPPVPSGPACSMYDSIGSELESDSAGSESLVVSED</sequence>
<evidence type="ECO:0000313" key="19">
    <source>
        <dbReference type="EMBL" id="KAK2992512.1"/>
    </source>
</evidence>
<dbReference type="GO" id="GO:0005524">
    <property type="term" value="F:ATP binding"/>
    <property type="evidence" value="ECO:0007669"/>
    <property type="project" value="UniProtKB-UniRule"/>
</dbReference>
<keyword evidence="2" id="KW-1003">Cell membrane</keyword>
<dbReference type="PANTHER" id="PTHR27006">
    <property type="entry name" value="PROMASTIGOTE SURFACE ANTIGEN PROTEIN PSA"/>
    <property type="match status" value="1"/>
</dbReference>
<evidence type="ECO:0000256" key="2">
    <source>
        <dbReference type="ARBA" id="ARBA00022475"/>
    </source>
</evidence>
<evidence type="ECO:0000256" key="14">
    <source>
        <dbReference type="ARBA" id="ARBA00023170"/>
    </source>
</evidence>
<keyword evidence="11" id="KW-1133">Transmembrane helix</keyword>
<protein>
    <recommendedName>
        <fullName evidence="18">Protein kinase domain-containing protein</fullName>
    </recommendedName>
</protein>
<feature type="region of interest" description="Disordered" evidence="17">
    <location>
        <begin position="740"/>
        <end position="761"/>
    </location>
</feature>
<dbReference type="PROSITE" id="PS00108">
    <property type="entry name" value="PROTEIN_KINASE_ST"/>
    <property type="match status" value="1"/>
</dbReference>
<dbReference type="InterPro" id="IPR017441">
    <property type="entry name" value="Protein_kinase_ATP_BS"/>
</dbReference>
<keyword evidence="5" id="KW-0812">Transmembrane</keyword>
<evidence type="ECO:0000256" key="1">
    <source>
        <dbReference type="ARBA" id="ARBA00004162"/>
    </source>
</evidence>
<evidence type="ECO:0000256" key="13">
    <source>
        <dbReference type="ARBA" id="ARBA00023157"/>
    </source>
</evidence>
<evidence type="ECO:0000256" key="5">
    <source>
        <dbReference type="ARBA" id="ARBA00022692"/>
    </source>
</evidence>
<evidence type="ECO:0000256" key="16">
    <source>
        <dbReference type="PROSITE-ProRule" id="PRU10141"/>
    </source>
</evidence>
<gene>
    <name evidence="19" type="ORF">RJ640_005659</name>
</gene>
<keyword evidence="8 16" id="KW-0547">Nucleotide-binding</keyword>
<reference evidence="19" key="1">
    <citation type="submission" date="2022-12" db="EMBL/GenBank/DDBJ databases">
        <title>Draft genome assemblies for two species of Escallonia (Escalloniales).</title>
        <authorList>
            <person name="Chanderbali A."/>
            <person name="Dervinis C."/>
            <person name="Anghel I."/>
            <person name="Soltis D."/>
            <person name="Soltis P."/>
            <person name="Zapata F."/>
        </authorList>
    </citation>
    <scope>NUCLEOTIDE SEQUENCE</scope>
    <source>
        <strain evidence="19">UCBG92.1500</strain>
        <tissue evidence="19">Leaf</tissue>
    </source>
</reference>
<evidence type="ECO:0000313" key="20">
    <source>
        <dbReference type="Proteomes" id="UP001187471"/>
    </source>
</evidence>
<dbReference type="FunFam" id="3.30.200.20:FF:000039">
    <property type="entry name" value="receptor-like protein kinase FERONIA"/>
    <property type="match status" value="1"/>
</dbReference>
<dbReference type="GO" id="GO:0004674">
    <property type="term" value="F:protein serine/threonine kinase activity"/>
    <property type="evidence" value="ECO:0007669"/>
    <property type="project" value="UniProtKB-KW"/>
</dbReference>
<dbReference type="Gene3D" id="1.10.510.10">
    <property type="entry name" value="Transferase(Phosphotransferase) domain 1"/>
    <property type="match status" value="2"/>
</dbReference>
<evidence type="ECO:0000256" key="12">
    <source>
        <dbReference type="ARBA" id="ARBA00023136"/>
    </source>
</evidence>
<keyword evidence="9" id="KW-0418">Kinase</keyword>
<evidence type="ECO:0000256" key="17">
    <source>
        <dbReference type="SAM" id="MobiDB-lite"/>
    </source>
</evidence>
<dbReference type="InterPro" id="IPR000719">
    <property type="entry name" value="Prot_kinase_dom"/>
</dbReference>
<dbReference type="SMART" id="SM00220">
    <property type="entry name" value="S_TKc"/>
    <property type="match status" value="1"/>
</dbReference>
<keyword evidence="13" id="KW-1015">Disulfide bond</keyword>